<dbReference type="PANTHER" id="PTHR47197">
    <property type="entry name" value="PROTEIN NIRF"/>
    <property type="match status" value="1"/>
</dbReference>
<feature type="signal peptide" evidence="2">
    <location>
        <begin position="1"/>
        <end position="24"/>
    </location>
</feature>
<comment type="caution">
    <text evidence="3">The sequence shown here is derived from an EMBL/GenBank/DDBJ whole genome shotgun (WGS) entry which is preliminary data.</text>
</comment>
<feature type="compositionally biased region" description="Pro residues" evidence="1">
    <location>
        <begin position="67"/>
        <end position="86"/>
    </location>
</feature>
<feature type="region of interest" description="Disordered" evidence="1">
    <location>
        <begin position="54"/>
        <end position="94"/>
    </location>
</feature>
<gene>
    <name evidence="3" type="ORF">ACFFHU_03430</name>
</gene>
<dbReference type="Gene3D" id="2.130.10.10">
    <property type="entry name" value="YVTN repeat-like/Quinoprotein amine dehydrogenase"/>
    <property type="match status" value="2"/>
</dbReference>
<dbReference type="InterPro" id="IPR015943">
    <property type="entry name" value="WD40/YVTN_repeat-like_dom_sf"/>
</dbReference>
<dbReference type="InterPro" id="IPR011047">
    <property type="entry name" value="Quinoprotein_ADH-like_sf"/>
</dbReference>
<proteinExistence type="predicted"/>
<evidence type="ECO:0000313" key="3">
    <source>
        <dbReference type="EMBL" id="MFC0563219.1"/>
    </source>
</evidence>
<dbReference type="Proteomes" id="UP001589894">
    <property type="component" value="Unassembled WGS sequence"/>
</dbReference>
<dbReference type="SUPFAM" id="SSF50998">
    <property type="entry name" value="Quinoprotein alcohol dehydrogenase-like"/>
    <property type="match status" value="1"/>
</dbReference>
<evidence type="ECO:0000313" key="4">
    <source>
        <dbReference type="Proteomes" id="UP001589894"/>
    </source>
</evidence>
<evidence type="ECO:0000256" key="1">
    <source>
        <dbReference type="SAM" id="MobiDB-lite"/>
    </source>
</evidence>
<keyword evidence="2" id="KW-0732">Signal</keyword>
<name>A0ABV6NR31_9ACTN</name>
<evidence type="ECO:0008006" key="5">
    <source>
        <dbReference type="Google" id="ProtNLM"/>
    </source>
</evidence>
<evidence type="ECO:0000256" key="2">
    <source>
        <dbReference type="SAM" id="SignalP"/>
    </source>
</evidence>
<dbReference type="InterPro" id="IPR051200">
    <property type="entry name" value="Host-pathogen_enzymatic-act"/>
</dbReference>
<organism evidence="3 4">
    <name type="scientific">Plantactinospora siamensis</name>
    <dbReference type="NCBI Taxonomy" id="555372"/>
    <lineage>
        <taxon>Bacteria</taxon>
        <taxon>Bacillati</taxon>
        <taxon>Actinomycetota</taxon>
        <taxon>Actinomycetes</taxon>
        <taxon>Micromonosporales</taxon>
        <taxon>Micromonosporaceae</taxon>
        <taxon>Plantactinospora</taxon>
    </lineage>
</organism>
<dbReference type="RefSeq" id="WP_377335537.1">
    <property type="nucleotide sequence ID" value="NZ_JBHLUE010000002.1"/>
</dbReference>
<protein>
    <recommendedName>
        <fullName evidence="5">DNA-binding beta-propeller fold protein YncE</fullName>
    </recommendedName>
</protein>
<reference evidence="3 4" key="1">
    <citation type="submission" date="2024-09" db="EMBL/GenBank/DDBJ databases">
        <authorList>
            <person name="Sun Q."/>
            <person name="Mori K."/>
        </authorList>
    </citation>
    <scope>NUCLEOTIDE SEQUENCE [LARGE SCALE GENOMIC DNA]</scope>
    <source>
        <strain evidence="3 4">TBRC 2205</strain>
    </source>
</reference>
<dbReference type="PANTHER" id="PTHR47197:SF3">
    <property type="entry name" value="DIHYDRO-HEME D1 DEHYDROGENASE"/>
    <property type="match status" value="1"/>
</dbReference>
<feature type="chain" id="PRO_5046437536" description="DNA-binding beta-propeller fold protein YncE" evidence="2">
    <location>
        <begin position="25"/>
        <end position="418"/>
    </location>
</feature>
<keyword evidence="4" id="KW-1185">Reference proteome</keyword>
<accession>A0ABV6NR31</accession>
<sequence length="418" mass="43376">MNRMIKRACVSVAVLGVLAGAGSAALGAQQGPTSGEPGAATLPVAQVARLTAGGTTKTSAPGHKPRPTPTPTASPTPSPTPTPTPSPSNGSDVQIPMPGYAPYYGFADILLDEAHGRLYLSGGKGTSDVVVTDLDGHILRTLPGIAGAAGMTLSPDGSKLYVAASDGAWIVIFDTETFDSTSYWVGPNDGTMSCPRDLAFAAGSLWVSLGCDDGSNAGIARVDPLTGRYDLNAIASVDQTIVRPPLLAPVPGQPNMLIAGETGVSPALLVRFEVTAEGLVQRAIGSTDGGSVAQLAVTPDGGQVIVASGYPYYHRALSTADFTEVHRYPTTTYPNAVVVRDDGLVVAGTASSYEDDVWVFQPGGSTPVTTFDFGHLPNQETWAYRLVDGGLAVRGNRIYALTEQLSEPDMMTLRIRDM</sequence>
<dbReference type="EMBL" id="JBHLUE010000002">
    <property type="protein sequence ID" value="MFC0563219.1"/>
    <property type="molecule type" value="Genomic_DNA"/>
</dbReference>